<dbReference type="EMBL" id="LHYG01000023">
    <property type="protein sequence ID" value="KXB05956.1"/>
    <property type="molecule type" value="Genomic_DNA"/>
</dbReference>
<evidence type="ECO:0000313" key="9">
    <source>
        <dbReference type="Proteomes" id="UP000070491"/>
    </source>
</evidence>
<reference evidence="8 9" key="1">
    <citation type="journal article" date="2016" name="Sci. Rep.">
        <title>Metabolic traits of an uncultured archaeal lineage -MSBL1- from brine pools of the Red Sea.</title>
        <authorList>
            <person name="Mwirichia R."/>
            <person name="Alam I."/>
            <person name="Rashid M."/>
            <person name="Vinu M."/>
            <person name="Ba-Alawi W."/>
            <person name="Anthony Kamau A."/>
            <person name="Kamanda Ngugi D."/>
            <person name="Goker M."/>
            <person name="Klenk H.P."/>
            <person name="Bajic V."/>
            <person name="Stingl U."/>
        </authorList>
    </citation>
    <scope>NUCLEOTIDE SEQUENCE [LARGE SCALE GENOMIC DNA]</scope>
    <source>
        <strain evidence="8">SCGC-AAA382F02</strain>
    </source>
</reference>
<dbReference type="GO" id="GO:0005886">
    <property type="term" value="C:plasma membrane"/>
    <property type="evidence" value="ECO:0007669"/>
    <property type="project" value="UniProtKB-SubCell"/>
</dbReference>
<dbReference type="InterPro" id="IPR051124">
    <property type="entry name" value="Phosphate_Transport_Permease"/>
</dbReference>
<evidence type="ECO:0000256" key="1">
    <source>
        <dbReference type="ARBA" id="ARBA00004651"/>
    </source>
</evidence>
<evidence type="ECO:0000256" key="2">
    <source>
        <dbReference type="ARBA" id="ARBA00022448"/>
    </source>
</evidence>
<evidence type="ECO:0000313" key="8">
    <source>
        <dbReference type="EMBL" id="KXB05956.1"/>
    </source>
</evidence>
<sequence>MKLSKSLKDKISERALLAISALSGFFVVIIAIVMLYQGRTFLLSESLLDTIFGSTWNFTEGVYGLKPYIVGSLFVTGIALLIGGIPSIFCAIYLSEYAPTRLRKVLKPF</sequence>
<keyword evidence="2" id="KW-0813">Transport</keyword>
<dbReference type="Proteomes" id="UP000070491">
    <property type="component" value="Unassembled WGS sequence"/>
</dbReference>
<keyword evidence="4 7" id="KW-0812">Transmembrane</keyword>
<comment type="caution">
    <text evidence="8">The sequence shown here is derived from an EMBL/GenBank/DDBJ whole genome shotgun (WGS) entry which is preliminary data.</text>
</comment>
<protein>
    <recommendedName>
        <fullName evidence="10">Phosphate ABC transporter permease</fullName>
    </recommendedName>
</protein>
<comment type="subcellular location">
    <subcellularLocation>
        <location evidence="1">Cell membrane</location>
        <topology evidence="1">Multi-pass membrane protein</topology>
    </subcellularLocation>
</comment>
<evidence type="ECO:0000256" key="7">
    <source>
        <dbReference type="SAM" id="Phobius"/>
    </source>
</evidence>
<name>A0A133VHN9_9EURY</name>
<organism evidence="8 9">
    <name type="scientific">candidate division MSBL1 archaeon SCGC-AAA382F02</name>
    <dbReference type="NCBI Taxonomy" id="1698282"/>
    <lineage>
        <taxon>Archaea</taxon>
        <taxon>Methanobacteriati</taxon>
        <taxon>Methanobacteriota</taxon>
        <taxon>candidate division MSBL1</taxon>
    </lineage>
</organism>
<evidence type="ECO:0000256" key="4">
    <source>
        <dbReference type="ARBA" id="ARBA00022692"/>
    </source>
</evidence>
<keyword evidence="5 7" id="KW-1133">Transmembrane helix</keyword>
<accession>A0A133VHN9</accession>
<keyword evidence="9" id="KW-1185">Reference proteome</keyword>
<proteinExistence type="predicted"/>
<evidence type="ECO:0008006" key="10">
    <source>
        <dbReference type="Google" id="ProtNLM"/>
    </source>
</evidence>
<dbReference type="PANTHER" id="PTHR30425:SF1">
    <property type="entry name" value="PHOSPHATE TRANSPORT SYSTEM PERMEASE PROTEIN PSTC"/>
    <property type="match status" value="1"/>
</dbReference>
<feature type="transmembrane region" description="Helical" evidence="7">
    <location>
        <begin position="68"/>
        <end position="94"/>
    </location>
</feature>
<feature type="transmembrane region" description="Helical" evidence="7">
    <location>
        <begin position="15"/>
        <end position="36"/>
    </location>
</feature>
<dbReference type="PANTHER" id="PTHR30425">
    <property type="entry name" value="PHOSPHATE TRANSPORT SYSTEM PERMEASE PROTEIN PST"/>
    <property type="match status" value="1"/>
</dbReference>
<evidence type="ECO:0000256" key="5">
    <source>
        <dbReference type="ARBA" id="ARBA00022989"/>
    </source>
</evidence>
<keyword evidence="3" id="KW-1003">Cell membrane</keyword>
<evidence type="ECO:0000256" key="6">
    <source>
        <dbReference type="ARBA" id="ARBA00023136"/>
    </source>
</evidence>
<dbReference type="InterPro" id="IPR035906">
    <property type="entry name" value="MetI-like_sf"/>
</dbReference>
<keyword evidence="6 7" id="KW-0472">Membrane</keyword>
<dbReference type="AlphaFoldDB" id="A0A133VHN9"/>
<evidence type="ECO:0000256" key="3">
    <source>
        <dbReference type="ARBA" id="ARBA00022475"/>
    </source>
</evidence>
<dbReference type="SUPFAM" id="SSF161098">
    <property type="entry name" value="MetI-like"/>
    <property type="match status" value="1"/>
</dbReference>
<feature type="non-terminal residue" evidence="8">
    <location>
        <position position="109"/>
    </location>
</feature>
<gene>
    <name evidence="8" type="ORF">AKJ53_01705</name>
</gene>